<evidence type="ECO:0000256" key="1">
    <source>
        <dbReference type="ARBA" id="ARBA00004429"/>
    </source>
</evidence>
<comment type="caution">
    <text evidence="14">The sequence shown here is derived from an EMBL/GenBank/DDBJ whole genome shotgun (WGS) entry which is preliminary data.</text>
</comment>
<dbReference type="AlphaFoldDB" id="A0A1F7FGM3"/>
<sequence length="503" mass="54827">MKFHIIVRYLGFVFLLNAAFLFISFLISAYNHESSFYPLLYASTISLLFGLFPFIFVPPTQFISNAEGIVIVIASWLSSCLLGALPYLLWGGEFNVVNAWFESVSGYTTTGASILNNIEALPMGLLFWRSSTHFLGGIGIIIFVLSFLPPSNCAEKVLFKNETSSLARENFHLRAKLAARVVVIVYLGLVVTQTLVLRACGMSLFDAVNHAFSTVATGGFSTKNLSIAYYDSIPIEATILLFMFLSGINFALLYSALFKRLSFLLKSEIVTYYTGLIAMSVIFVAFFVHGHIYAQWTAAFRFAAFQVVSIATSTGFANADSNVWGAPAKLLLILLTLQAACAGSTSGGIKTDRILLMFKSFWRHIRLTIHPNAVISVRIEGKAVAPSTIEASVIFIAFYICIVSASALALCCMGMDIITAFSGAAACMGNVGPGFGLVSSLGNYSAIPNLGKWLLSVDMILGRLEIFTLVSFFLLLPKMGRETVDAAIFPIASEDPWRPYSSL</sequence>
<dbReference type="EMBL" id="MFYX01000046">
    <property type="protein sequence ID" value="OGK05845.1"/>
    <property type="molecule type" value="Genomic_DNA"/>
</dbReference>
<evidence type="ECO:0000256" key="11">
    <source>
        <dbReference type="ARBA" id="ARBA00023136"/>
    </source>
</evidence>
<dbReference type="PIRSF" id="PIRSF006247">
    <property type="entry name" value="TrkH"/>
    <property type="match status" value="1"/>
</dbReference>
<dbReference type="Proteomes" id="UP000179243">
    <property type="component" value="Unassembled WGS sequence"/>
</dbReference>
<evidence type="ECO:0000256" key="2">
    <source>
        <dbReference type="ARBA" id="ARBA00009137"/>
    </source>
</evidence>
<dbReference type="PANTHER" id="PTHR32024">
    <property type="entry name" value="TRK SYSTEM POTASSIUM UPTAKE PROTEIN TRKG-RELATED"/>
    <property type="match status" value="1"/>
</dbReference>
<feature type="transmembrane region" description="Helical" evidence="13">
    <location>
        <begin position="330"/>
        <end position="349"/>
    </location>
</feature>
<dbReference type="InterPro" id="IPR004772">
    <property type="entry name" value="TrkH"/>
</dbReference>
<feature type="binding site" evidence="12">
    <location>
        <position position="218"/>
    </location>
    <ligand>
        <name>K(+)</name>
        <dbReference type="ChEBI" id="CHEBI:29103"/>
    </ligand>
</feature>
<feature type="transmembrane region" description="Helical" evidence="13">
    <location>
        <begin position="177"/>
        <end position="196"/>
    </location>
</feature>
<feature type="binding site" evidence="12">
    <location>
        <position position="110"/>
    </location>
    <ligand>
        <name>K(+)</name>
        <dbReference type="ChEBI" id="CHEBI:29103"/>
    </ligand>
</feature>
<dbReference type="GO" id="GO:0005886">
    <property type="term" value="C:plasma membrane"/>
    <property type="evidence" value="ECO:0007669"/>
    <property type="project" value="UniProtKB-SubCell"/>
</dbReference>
<evidence type="ECO:0000256" key="10">
    <source>
        <dbReference type="ARBA" id="ARBA00023065"/>
    </source>
</evidence>
<proteinExistence type="inferred from homology"/>
<feature type="transmembrane region" description="Helical" evidence="13">
    <location>
        <begin position="391"/>
        <end position="410"/>
    </location>
</feature>
<evidence type="ECO:0000256" key="5">
    <source>
        <dbReference type="ARBA" id="ARBA00022519"/>
    </source>
</evidence>
<accession>A0A1F7FGM3</accession>
<keyword evidence="7 13" id="KW-0812">Transmembrane</keyword>
<feature type="binding site" evidence="12">
    <location>
        <position position="109"/>
    </location>
    <ligand>
        <name>K(+)</name>
        <dbReference type="ChEBI" id="CHEBI:29103"/>
    </ligand>
</feature>
<evidence type="ECO:0000313" key="15">
    <source>
        <dbReference type="Proteomes" id="UP000179243"/>
    </source>
</evidence>
<evidence type="ECO:0000256" key="12">
    <source>
        <dbReference type="PIRSR" id="PIRSR006247-1"/>
    </source>
</evidence>
<evidence type="ECO:0000256" key="9">
    <source>
        <dbReference type="ARBA" id="ARBA00022989"/>
    </source>
</evidence>
<comment type="subcellular location">
    <subcellularLocation>
        <location evidence="1">Cell inner membrane</location>
        <topology evidence="1">Multi-pass membrane protein</topology>
    </subcellularLocation>
</comment>
<keyword evidence="9 13" id="KW-1133">Transmembrane helix</keyword>
<feature type="binding site" evidence="12">
    <location>
        <position position="430"/>
    </location>
    <ligand>
        <name>K(+)</name>
        <dbReference type="ChEBI" id="CHEBI:29103"/>
    </ligand>
</feature>
<dbReference type="GO" id="GO:0015379">
    <property type="term" value="F:potassium:chloride symporter activity"/>
    <property type="evidence" value="ECO:0007669"/>
    <property type="project" value="InterPro"/>
</dbReference>
<gene>
    <name evidence="14" type="ORF">A2519_04130</name>
</gene>
<evidence type="ECO:0000256" key="13">
    <source>
        <dbReference type="SAM" id="Phobius"/>
    </source>
</evidence>
<evidence type="ECO:0000256" key="8">
    <source>
        <dbReference type="ARBA" id="ARBA00022958"/>
    </source>
</evidence>
<keyword evidence="8 12" id="KW-0630">Potassium</keyword>
<feature type="transmembrane region" description="Helical" evidence="13">
    <location>
        <begin position="7"/>
        <end position="30"/>
    </location>
</feature>
<keyword evidence="12" id="KW-0479">Metal-binding</keyword>
<feature type="transmembrane region" description="Helical" evidence="13">
    <location>
        <begin position="453"/>
        <end position="476"/>
    </location>
</feature>
<feature type="transmembrane region" description="Helical" evidence="13">
    <location>
        <begin position="417"/>
        <end position="441"/>
    </location>
</feature>
<reference evidence="14 15" key="1">
    <citation type="journal article" date="2016" name="Nat. Commun.">
        <title>Thousands of microbial genomes shed light on interconnected biogeochemical processes in an aquifer system.</title>
        <authorList>
            <person name="Anantharaman K."/>
            <person name="Brown C.T."/>
            <person name="Hug L.A."/>
            <person name="Sharon I."/>
            <person name="Castelle C.J."/>
            <person name="Probst A.J."/>
            <person name="Thomas B.C."/>
            <person name="Singh A."/>
            <person name="Wilkins M.J."/>
            <person name="Karaoz U."/>
            <person name="Brodie E.L."/>
            <person name="Williams K.H."/>
            <person name="Hubbard S.S."/>
            <person name="Banfield J.F."/>
        </authorList>
    </citation>
    <scope>NUCLEOTIDE SEQUENCE [LARGE SCALE GENOMIC DNA]</scope>
</reference>
<evidence type="ECO:0000256" key="7">
    <source>
        <dbReference type="ARBA" id="ARBA00022692"/>
    </source>
</evidence>
<organism evidence="14 15">
    <name type="scientific">Candidatus Raymondbacteria bacterium RIFOXYD12_FULL_49_13</name>
    <dbReference type="NCBI Taxonomy" id="1817890"/>
    <lineage>
        <taxon>Bacteria</taxon>
        <taxon>Raymondiibacteriota</taxon>
    </lineage>
</organism>
<keyword evidence="10" id="KW-0406">Ion transport</keyword>
<evidence type="ECO:0000256" key="4">
    <source>
        <dbReference type="ARBA" id="ARBA00022475"/>
    </source>
</evidence>
<feature type="transmembrane region" description="Helical" evidence="13">
    <location>
        <begin position="126"/>
        <end position="148"/>
    </location>
</feature>
<evidence type="ECO:0000256" key="6">
    <source>
        <dbReference type="ARBA" id="ARBA00022538"/>
    </source>
</evidence>
<feature type="transmembrane region" description="Helical" evidence="13">
    <location>
        <begin position="36"/>
        <end position="57"/>
    </location>
</feature>
<feature type="transmembrane region" description="Helical" evidence="13">
    <location>
        <begin position="239"/>
        <end position="258"/>
    </location>
</feature>
<keyword evidence="4" id="KW-1003">Cell membrane</keyword>
<name>A0A1F7FGM3_UNCRA</name>
<feature type="transmembrane region" description="Helical" evidence="13">
    <location>
        <begin position="69"/>
        <end position="90"/>
    </location>
</feature>
<feature type="transmembrane region" description="Helical" evidence="13">
    <location>
        <begin position="270"/>
        <end position="292"/>
    </location>
</feature>
<feature type="binding site" evidence="12">
    <location>
        <position position="431"/>
    </location>
    <ligand>
        <name>K(+)</name>
        <dbReference type="ChEBI" id="CHEBI:29103"/>
    </ligand>
</feature>
<protein>
    <submittedName>
        <fullName evidence="14">Cation transporter</fullName>
    </submittedName>
</protein>
<dbReference type="PANTHER" id="PTHR32024:SF2">
    <property type="entry name" value="TRK SYSTEM POTASSIUM UPTAKE PROTEIN TRKG-RELATED"/>
    <property type="match status" value="1"/>
</dbReference>
<feature type="transmembrane region" description="Helical" evidence="13">
    <location>
        <begin position="298"/>
        <end position="318"/>
    </location>
</feature>
<keyword evidence="5" id="KW-0997">Cell inner membrane</keyword>
<keyword evidence="6" id="KW-0633">Potassium transport</keyword>
<evidence type="ECO:0000313" key="14">
    <source>
        <dbReference type="EMBL" id="OGK05845.1"/>
    </source>
</evidence>
<evidence type="ECO:0000256" key="3">
    <source>
        <dbReference type="ARBA" id="ARBA00022448"/>
    </source>
</evidence>
<dbReference type="Pfam" id="PF02386">
    <property type="entry name" value="TrkH"/>
    <property type="match status" value="1"/>
</dbReference>
<comment type="similarity">
    <text evidence="2">Belongs to the TrkH potassium transport family.</text>
</comment>
<keyword evidence="3" id="KW-0813">Transport</keyword>
<feature type="binding site" evidence="12">
    <location>
        <position position="314"/>
    </location>
    <ligand>
        <name>K(+)</name>
        <dbReference type="ChEBI" id="CHEBI:29103"/>
    </ligand>
</feature>
<dbReference type="GO" id="GO:0046872">
    <property type="term" value="F:metal ion binding"/>
    <property type="evidence" value="ECO:0007669"/>
    <property type="project" value="UniProtKB-KW"/>
</dbReference>
<keyword evidence="11 13" id="KW-0472">Membrane</keyword>
<dbReference type="InterPro" id="IPR003445">
    <property type="entry name" value="Cat_transpt"/>
</dbReference>